<protein>
    <recommendedName>
        <fullName evidence="5">Bromo domain-containing protein</fullName>
    </recommendedName>
</protein>
<dbReference type="GO" id="GO:0035267">
    <property type="term" value="C:NuA4 histone acetyltransferase complex"/>
    <property type="evidence" value="ECO:0007669"/>
    <property type="project" value="TreeGrafter"/>
</dbReference>
<evidence type="ECO:0000256" key="1">
    <source>
        <dbReference type="ARBA" id="ARBA00023117"/>
    </source>
</evidence>
<evidence type="ECO:0000256" key="4">
    <source>
        <dbReference type="SAM" id="MobiDB-lite"/>
    </source>
</evidence>
<keyword evidence="7" id="KW-1185">Reference proteome</keyword>
<feature type="coiled-coil region" evidence="3">
    <location>
        <begin position="125"/>
        <end position="152"/>
    </location>
</feature>
<feature type="region of interest" description="Disordered" evidence="4">
    <location>
        <begin position="1033"/>
        <end position="1112"/>
    </location>
</feature>
<dbReference type="Pfam" id="PF00439">
    <property type="entry name" value="Bromodomain"/>
    <property type="match status" value="1"/>
</dbReference>
<feature type="compositionally biased region" description="Pro residues" evidence="4">
    <location>
        <begin position="522"/>
        <end position="532"/>
    </location>
</feature>
<feature type="compositionally biased region" description="Pro residues" evidence="4">
    <location>
        <begin position="559"/>
        <end position="579"/>
    </location>
</feature>
<sequence length="1112" mass="118745">MNTAIATSYTPLETLLLFRGIAQHGLDQTAFARISKDLQSSDLVKNGSTYDATRLSSASLQELFLHLLWEELRSETESALRQDGELSPASKRRKLQPPPPLALKDARQHVGKIESLYHKLEDAYIRDAIAEIQNFEHQYDQVQFEIVKLEEASKERDIPQPSRPKSPNDTQDIAIIRAARLVNGTSPPLNSISRPPGQPSPPIPPPTLPQTLPPVPSQASPEPVKRQEERNGSLAAPIIPEKPQPVFDVIPAQSPVVAPPVAPAPVPASAAAQASTPVPVPPLPTATAAAPVPAKATTPAPAPALAVPASAPQQPQAVRSPRLAQQPAPRSPANKPQETLKPANGPPQVLQPPQGVPSFEAPPRPSTPQSAVDGLQRPDGVARPRQSPVPLPSIPQSQSAAQAQLKWEPPYQPNTPTPRQPMGIYPQQLNNTAIPAPQPILPQRPPIPPQQVAHATPRPLQPQATKPLQQQVMTPPQSVGHAQYPPPQHLAQIRPAPETHNHPKQPWPPLSNTASNRVNQPPQHPSPYPGYPPTAARSPGVSSPVPQTSVNVQRSAPGLAPPQPQQQPQPPALQAPPPYNQLGPAGSASPSQVPVLSESQRVYNSPYQAPRPAIPDRVVQQHRQQLVTSTPGQSTSRFAPIASAPQTPSNLLPRLATGTATKWSKASTPSTPRPGPEFRQDEMPSPAYEPLSPVLQKLTPPASGLQEENKKEPEVPVPAPPTDTSTVKRKPGRPRGSQKTQDIVSSPPPAAAQESHHKSPAKDLPRLAIEPEPAKIKDEATTPQPPTETGDTTADESVAGRRQSTRRTKRKREDLSPTPTVQTPVGSQAPVIPDMPPSVPNTVLWTRSFNKISGSAMEQITHHRFANMFAAPIREKDAPGYNKLIVQPQDLKSIRAAINHGNRAATQAAVALPGGDLGTGRVRLPISEELMPPKGIINSSQLDRELAHMFANAVMYNPDHGPGPGSIFMVRDDEEAIGEDDKDGETGGGHHGVHGQEHVLGYKVDEYGVVNDTRAMFQEVDKLLAELRSAEMQRGAGGPNQPATGTSTRQASVAGGGGGGLQGEHSFSSNTGTGTGAGGGGGDVQMDDTDDLTATEPETTVKRRRTTRGDNR</sequence>
<reference evidence="6" key="2">
    <citation type="submission" date="2023-06" db="EMBL/GenBank/DDBJ databases">
        <authorList>
            <consortium name="Lawrence Berkeley National Laboratory"/>
            <person name="Haridas S."/>
            <person name="Hensen N."/>
            <person name="Bonometti L."/>
            <person name="Westerberg I."/>
            <person name="Brannstrom I.O."/>
            <person name="Guillou S."/>
            <person name="Cros-Aarteil S."/>
            <person name="Calhoun S."/>
            <person name="Kuo A."/>
            <person name="Mondo S."/>
            <person name="Pangilinan J."/>
            <person name="Riley R."/>
            <person name="Labutti K."/>
            <person name="Andreopoulos B."/>
            <person name="Lipzen A."/>
            <person name="Chen C."/>
            <person name="Yanf M."/>
            <person name="Daum C."/>
            <person name="Ng V."/>
            <person name="Clum A."/>
            <person name="Steindorff A."/>
            <person name="Ohm R."/>
            <person name="Martin F."/>
            <person name="Silar P."/>
            <person name="Natvig D."/>
            <person name="Lalanne C."/>
            <person name="Gautier V."/>
            <person name="Ament-Velasquez S.L."/>
            <person name="Kruys A."/>
            <person name="Hutchinson M.I."/>
            <person name="Powell A.J."/>
            <person name="Barry K."/>
            <person name="Miller A.N."/>
            <person name="Grigoriev I.V."/>
            <person name="Debuchy R."/>
            <person name="Gladieux P."/>
            <person name="Thoren M.H."/>
            <person name="Johannesson H."/>
        </authorList>
    </citation>
    <scope>NUCLEOTIDE SEQUENCE</scope>
    <source>
        <strain evidence="6">CBS 118394</strain>
    </source>
</reference>
<feature type="compositionally biased region" description="Pro residues" evidence="4">
    <location>
        <begin position="196"/>
        <end position="216"/>
    </location>
</feature>
<feature type="compositionally biased region" description="Low complexity" evidence="4">
    <location>
        <begin position="346"/>
        <end position="357"/>
    </location>
</feature>
<feature type="compositionally biased region" description="Polar residues" evidence="4">
    <location>
        <begin position="462"/>
        <end position="477"/>
    </location>
</feature>
<gene>
    <name evidence="6" type="ORF">B0H66DRAFT_565428</name>
</gene>
<accession>A0AAE0HZ25</accession>
<feature type="compositionally biased region" description="Polar residues" evidence="4">
    <location>
        <begin position="588"/>
        <end position="607"/>
    </location>
</feature>
<dbReference type="Gene3D" id="1.20.920.10">
    <property type="entry name" value="Bromodomain-like"/>
    <property type="match status" value="1"/>
</dbReference>
<dbReference type="PROSITE" id="PS50014">
    <property type="entry name" value="BROMODOMAIN_2"/>
    <property type="match status" value="1"/>
</dbReference>
<dbReference type="PANTHER" id="PTHR15398">
    <property type="entry name" value="BROMODOMAIN-CONTAINING PROTEIN 8"/>
    <property type="match status" value="1"/>
</dbReference>
<organism evidence="6 7">
    <name type="scientific">Apodospora peruviana</name>
    <dbReference type="NCBI Taxonomy" id="516989"/>
    <lineage>
        <taxon>Eukaryota</taxon>
        <taxon>Fungi</taxon>
        <taxon>Dikarya</taxon>
        <taxon>Ascomycota</taxon>
        <taxon>Pezizomycotina</taxon>
        <taxon>Sordariomycetes</taxon>
        <taxon>Sordariomycetidae</taxon>
        <taxon>Sordariales</taxon>
        <taxon>Lasiosphaeriaceae</taxon>
        <taxon>Apodospora</taxon>
    </lineage>
</organism>
<keyword evidence="3" id="KW-0175">Coiled coil</keyword>
<dbReference type="SUPFAM" id="SSF47370">
    <property type="entry name" value="Bromodomain"/>
    <property type="match status" value="1"/>
</dbReference>
<dbReference type="PANTHER" id="PTHR15398:SF4">
    <property type="entry name" value="BROMODOMAIN-CONTAINING PROTEIN 8 ISOFORM X1"/>
    <property type="match status" value="1"/>
</dbReference>
<feature type="domain" description="Bromo" evidence="5">
    <location>
        <begin position="861"/>
        <end position="957"/>
    </location>
</feature>
<evidence type="ECO:0000256" key="3">
    <source>
        <dbReference type="SAM" id="Coils"/>
    </source>
</evidence>
<feature type="compositionally biased region" description="Basic and acidic residues" evidence="4">
    <location>
        <begin position="754"/>
        <end position="765"/>
    </location>
</feature>
<comment type="caution">
    <text evidence="6">The sequence shown here is derived from an EMBL/GenBank/DDBJ whole genome shotgun (WGS) entry which is preliminary data.</text>
</comment>
<keyword evidence="1 2" id="KW-0103">Bromodomain</keyword>
<feature type="compositionally biased region" description="Polar residues" evidence="4">
    <location>
        <begin position="658"/>
        <end position="670"/>
    </location>
</feature>
<dbReference type="EMBL" id="JAUEDM010000006">
    <property type="protein sequence ID" value="KAK3315475.1"/>
    <property type="molecule type" value="Genomic_DNA"/>
</dbReference>
<feature type="region of interest" description="Disordered" evidence="4">
    <location>
        <begin position="978"/>
        <end position="997"/>
    </location>
</feature>
<feature type="compositionally biased region" description="Polar residues" evidence="4">
    <location>
        <begin position="184"/>
        <end position="193"/>
    </location>
</feature>
<feature type="compositionally biased region" description="Polar residues" evidence="4">
    <location>
        <begin position="621"/>
        <end position="637"/>
    </location>
</feature>
<feature type="compositionally biased region" description="Polar residues" evidence="4">
    <location>
        <begin position="817"/>
        <end position="826"/>
    </location>
</feature>
<dbReference type="AlphaFoldDB" id="A0AAE0HZ25"/>
<feature type="compositionally biased region" description="Low complexity" evidence="4">
    <location>
        <begin position="285"/>
        <end position="318"/>
    </location>
</feature>
<feature type="region of interest" description="Disordered" evidence="4">
    <location>
        <begin position="256"/>
        <end position="835"/>
    </location>
</feature>
<dbReference type="Proteomes" id="UP001283341">
    <property type="component" value="Unassembled WGS sequence"/>
</dbReference>
<feature type="compositionally biased region" description="Polar residues" evidence="4">
    <location>
        <begin position="1041"/>
        <end position="1051"/>
    </location>
</feature>
<feature type="compositionally biased region" description="Pro residues" evidence="4">
    <location>
        <begin position="410"/>
        <end position="419"/>
    </location>
</feature>
<feature type="region of interest" description="Disordered" evidence="4">
    <location>
        <begin position="80"/>
        <end position="103"/>
    </location>
</feature>
<feature type="compositionally biased region" description="Gly residues" evidence="4">
    <location>
        <begin position="1073"/>
        <end position="1083"/>
    </location>
</feature>
<dbReference type="GO" id="GO:0006325">
    <property type="term" value="P:chromatin organization"/>
    <property type="evidence" value="ECO:0007669"/>
    <property type="project" value="UniProtKB-ARBA"/>
</dbReference>
<evidence type="ECO:0000313" key="6">
    <source>
        <dbReference type="EMBL" id="KAK3315475.1"/>
    </source>
</evidence>
<feature type="compositionally biased region" description="Polar residues" evidence="4">
    <location>
        <begin position="540"/>
        <end position="554"/>
    </location>
</feature>
<feature type="compositionally biased region" description="Pro residues" evidence="4">
    <location>
        <begin position="257"/>
        <end position="266"/>
    </location>
</feature>
<name>A0AAE0HZ25_9PEZI</name>
<feature type="region of interest" description="Disordered" evidence="4">
    <location>
        <begin position="184"/>
        <end position="242"/>
    </location>
</feature>
<dbReference type="InterPro" id="IPR036427">
    <property type="entry name" value="Bromodomain-like_sf"/>
</dbReference>
<feature type="compositionally biased region" description="Low complexity" evidence="4">
    <location>
        <begin position="267"/>
        <end position="277"/>
    </location>
</feature>
<feature type="compositionally biased region" description="Low complexity" evidence="4">
    <location>
        <begin position="394"/>
        <end position="405"/>
    </location>
</feature>
<evidence type="ECO:0000313" key="7">
    <source>
        <dbReference type="Proteomes" id="UP001283341"/>
    </source>
</evidence>
<feature type="compositionally biased region" description="Polar residues" evidence="4">
    <location>
        <begin position="510"/>
        <end position="519"/>
    </location>
</feature>
<evidence type="ECO:0000256" key="2">
    <source>
        <dbReference type="PROSITE-ProRule" id="PRU00035"/>
    </source>
</evidence>
<evidence type="ECO:0000259" key="5">
    <source>
        <dbReference type="PROSITE" id="PS50014"/>
    </source>
</evidence>
<reference evidence="6" key="1">
    <citation type="journal article" date="2023" name="Mol. Phylogenet. Evol.">
        <title>Genome-scale phylogeny and comparative genomics of the fungal order Sordariales.</title>
        <authorList>
            <person name="Hensen N."/>
            <person name="Bonometti L."/>
            <person name="Westerberg I."/>
            <person name="Brannstrom I.O."/>
            <person name="Guillou S."/>
            <person name="Cros-Aarteil S."/>
            <person name="Calhoun S."/>
            <person name="Haridas S."/>
            <person name="Kuo A."/>
            <person name="Mondo S."/>
            <person name="Pangilinan J."/>
            <person name="Riley R."/>
            <person name="LaButti K."/>
            <person name="Andreopoulos B."/>
            <person name="Lipzen A."/>
            <person name="Chen C."/>
            <person name="Yan M."/>
            <person name="Daum C."/>
            <person name="Ng V."/>
            <person name="Clum A."/>
            <person name="Steindorff A."/>
            <person name="Ohm R.A."/>
            <person name="Martin F."/>
            <person name="Silar P."/>
            <person name="Natvig D.O."/>
            <person name="Lalanne C."/>
            <person name="Gautier V."/>
            <person name="Ament-Velasquez S.L."/>
            <person name="Kruys A."/>
            <person name="Hutchinson M.I."/>
            <person name="Powell A.J."/>
            <person name="Barry K."/>
            <person name="Miller A.N."/>
            <person name="Grigoriev I.V."/>
            <person name="Debuchy R."/>
            <person name="Gladieux P."/>
            <person name="Hiltunen Thoren M."/>
            <person name="Johannesson H."/>
        </authorList>
    </citation>
    <scope>NUCLEOTIDE SEQUENCE</scope>
    <source>
        <strain evidence="6">CBS 118394</strain>
    </source>
</reference>
<dbReference type="InterPro" id="IPR001487">
    <property type="entry name" value="Bromodomain"/>
</dbReference>
<feature type="compositionally biased region" description="Pro residues" evidence="4">
    <location>
        <begin position="436"/>
        <end position="449"/>
    </location>
</feature>
<proteinExistence type="predicted"/>